<feature type="region of interest" description="Disordered" evidence="4">
    <location>
        <begin position="313"/>
        <end position="336"/>
    </location>
</feature>
<feature type="region of interest" description="Disordered" evidence="4">
    <location>
        <begin position="188"/>
        <end position="220"/>
    </location>
</feature>
<keyword evidence="1" id="KW-0479">Metal-binding</keyword>
<evidence type="ECO:0000256" key="2">
    <source>
        <dbReference type="ARBA" id="ARBA00022771"/>
    </source>
</evidence>
<proteinExistence type="predicted"/>
<evidence type="ECO:0000256" key="4">
    <source>
        <dbReference type="SAM" id="MobiDB-lite"/>
    </source>
</evidence>
<gene>
    <name evidence="6" type="ORF">CDO52_16575</name>
</gene>
<organism evidence="6 7">
    <name type="scientific">Nocardiopsis gilva YIM 90087</name>
    <dbReference type="NCBI Taxonomy" id="1235441"/>
    <lineage>
        <taxon>Bacteria</taxon>
        <taxon>Bacillati</taxon>
        <taxon>Actinomycetota</taxon>
        <taxon>Actinomycetes</taxon>
        <taxon>Streptosporangiales</taxon>
        <taxon>Nocardiopsidaceae</taxon>
        <taxon>Nocardiopsis</taxon>
    </lineage>
</organism>
<feature type="domain" description="RanBP2-type" evidence="5">
    <location>
        <begin position="4"/>
        <end position="33"/>
    </location>
</feature>
<evidence type="ECO:0000256" key="3">
    <source>
        <dbReference type="ARBA" id="ARBA00022833"/>
    </source>
</evidence>
<protein>
    <recommendedName>
        <fullName evidence="5">RanBP2-type domain-containing protein</fullName>
    </recommendedName>
</protein>
<evidence type="ECO:0000259" key="5">
    <source>
        <dbReference type="PROSITE" id="PS50199"/>
    </source>
</evidence>
<feature type="region of interest" description="Disordered" evidence="4">
    <location>
        <begin position="15"/>
        <end position="127"/>
    </location>
</feature>
<sequence length="336" mass="35368">MPPPAGAWRCQVCASGNDTRDGTCRYCGNRRPPKGRPIDDAHGIRSTLAEPSGRETSEEPAPGRDGDLLATPCTPGGPREPWADADAASGDVPPPAGRGPDTAPLPHVPGECPSGPQDATEPGILSGFDTPELAELRHGRHERHASITDSSFVGRVRRNLTSAGLLGLLVPPLLLLLLYGCAHQGDEPANSGAGAARPAAPAPTPGGDDERASSAPDESDCPARIARLFPQPEEGTLVEAFMSADKLITLCRTESGRLFYYGEYYAEPESGTLVPAEVTDNGYVAESGPFRYEISGDEVVVFRNGEELSRDMLMPLTEPRPPSPTVGDDTDLGVDA</sequence>
<dbReference type="PROSITE" id="PS01358">
    <property type="entry name" value="ZF_RANBP2_1"/>
    <property type="match status" value="1"/>
</dbReference>
<dbReference type="GO" id="GO:0008270">
    <property type="term" value="F:zinc ion binding"/>
    <property type="evidence" value="ECO:0007669"/>
    <property type="project" value="UniProtKB-KW"/>
</dbReference>
<dbReference type="AlphaFoldDB" id="A0A223S7U8"/>
<keyword evidence="3" id="KW-0862">Zinc</keyword>
<evidence type="ECO:0000256" key="1">
    <source>
        <dbReference type="ARBA" id="ARBA00022723"/>
    </source>
</evidence>
<evidence type="ECO:0000313" key="6">
    <source>
        <dbReference type="EMBL" id="ASU84190.1"/>
    </source>
</evidence>
<name>A0A223S7U8_9ACTN</name>
<accession>A0A223S7U8</accession>
<keyword evidence="7" id="KW-1185">Reference proteome</keyword>
<dbReference type="PROSITE" id="PS50199">
    <property type="entry name" value="ZF_RANBP2_2"/>
    <property type="match status" value="1"/>
</dbReference>
<evidence type="ECO:0000313" key="7">
    <source>
        <dbReference type="Proteomes" id="UP000215005"/>
    </source>
</evidence>
<dbReference type="EMBL" id="CP022753">
    <property type="protein sequence ID" value="ASU84190.1"/>
    <property type="molecule type" value="Genomic_DNA"/>
</dbReference>
<dbReference type="KEGG" id="ngv:CDO52_16575"/>
<keyword evidence="2" id="KW-0863">Zinc-finger</keyword>
<dbReference type="Proteomes" id="UP000215005">
    <property type="component" value="Chromosome"/>
</dbReference>
<dbReference type="InterPro" id="IPR001876">
    <property type="entry name" value="Znf_RanBP2"/>
</dbReference>
<feature type="compositionally biased region" description="Basic and acidic residues" evidence="4">
    <location>
        <begin position="52"/>
        <end position="67"/>
    </location>
</feature>
<feature type="compositionally biased region" description="Low complexity" evidence="4">
    <location>
        <begin position="188"/>
        <end position="199"/>
    </location>
</feature>
<reference evidence="6 7" key="1">
    <citation type="submission" date="2017-08" db="EMBL/GenBank/DDBJ databases">
        <title>The complete genome sequence of Nocardiopsis gilva YIM 90087.</title>
        <authorList>
            <person name="Yin M."/>
            <person name="Tang S."/>
        </authorList>
    </citation>
    <scope>NUCLEOTIDE SEQUENCE [LARGE SCALE GENOMIC DNA]</scope>
    <source>
        <strain evidence="6 7">YIM 90087</strain>
    </source>
</reference>